<dbReference type="AlphaFoldDB" id="A0A1R3G4U8"/>
<protein>
    <submittedName>
        <fullName evidence="3">Endonuclease/exonuclease/phosphatase</fullName>
    </submittedName>
</protein>
<reference evidence="3 4" key="1">
    <citation type="submission" date="2013-09" db="EMBL/GenBank/DDBJ databases">
        <title>Corchorus capsularis genome sequencing.</title>
        <authorList>
            <person name="Alam M."/>
            <person name="Haque M.S."/>
            <person name="Islam M.S."/>
            <person name="Emdad E.M."/>
            <person name="Islam M.M."/>
            <person name="Ahmed B."/>
            <person name="Halim A."/>
            <person name="Hossen Q.M.M."/>
            <person name="Hossain M.Z."/>
            <person name="Ahmed R."/>
            <person name="Khan M.M."/>
            <person name="Islam R."/>
            <person name="Rashid M.M."/>
            <person name="Khan S.A."/>
            <person name="Rahman M.S."/>
            <person name="Alam M."/>
        </authorList>
    </citation>
    <scope>NUCLEOTIDE SEQUENCE [LARGE SCALE GENOMIC DNA]</scope>
    <source>
        <strain evidence="4">cv. CVL-1</strain>
        <tissue evidence="3">Whole seedling</tissue>
    </source>
</reference>
<evidence type="ECO:0000313" key="4">
    <source>
        <dbReference type="Proteomes" id="UP000188268"/>
    </source>
</evidence>
<evidence type="ECO:0000313" key="3">
    <source>
        <dbReference type="EMBL" id="OMO53103.1"/>
    </source>
</evidence>
<dbReference type="InterPro" id="IPR026960">
    <property type="entry name" value="RVT-Znf"/>
</dbReference>
<keyword evidence="3" id="KW-0378">Hydrolase</keyword>
<dbReference type="Pfam" id="PF13966">
    <property type="entry name" value="zf-RVT"/>
    <property type="match status" value="1"/>
</dbReference>
<accession>A0A1R3G4U8</accession>
<dbReference type="GO" id="GO:0004519">
    <property type="term" value="F:endonuclease activity"/>
    <property type="evidence" value="ECO:0007669"/>
    <property type="project" value="UniProtKB-KW"/>
</dbReference>
<dbReference type="EMBL" id="AWWV01015307">
    <property type="protein sequence ID" value="OMO53103.1"/>
    <property type="molecule type" value="Genomic_DNA"/>
</dbReference>
<dbReference type="STRING" id="210143.A0A1R3G4U8"/>
<keyword evidence="3" id="KW-0269">Exonuclease</keyword>
<feature type="domain" description="Reverse transcriptase zinc-binding" evidence="2">
    <location>
        <begin position="1061"/>
        <end position="1152"/>
    </location>
</feature>
<dbReference type="SUPFAM" id="SSF56219">
    <property type="entry name" value="DNase I-like"/>
    <property type="match status" value="1"/>
</dbReference>
<dbReference type="PANTHER" id="PTHR33116">
    <property type="entry name" value="REVERSE TRANSCRIPTASE ZINC-BINDING DOMAIN-CONTAINING PROTEIN-RELATED-RELATED"/>
    <property type="match status" value="1"/>
</dbReference>
<dbReference type="Proteomes" id="UP000188268">
    <property type="component" value="Unassembled WGS sequence"/>
</dbReference>
<feature type="region of interest" description="Disordered" evidence="1">
    <location>
        <begin position="152"/>
        <end position="174"/>
    </location>
</feature>
<dbReference type="Gramene" id="OMO53103">
    <property type="protein sequence ID" value="OMO53103"/>
    <property type="gene ID" value="CCACVL1_28880"/>
</dbReference>
<sequence length="1162" mass="132786">MMDDVVLDLEVVKGGESETSGWSVVGRVIAEKSLNRGAVKMILRYLWSEKEVPVIGDVGSSMYSLAIKEIDLGEVSFWVQIHNLPQDMMVKSNADRIGASLGQVLKVEEPRGRFGPNRSFLRLRLLLPCEKPLLPGFWVPREDGNRIWAEGPPARPLLSPGKQRSYSWGGGEENRQRNWNASRVARELTFGEARESVVAGENATKTREILGGTSHIPIRPAQQKGKGVISITDKIVEDNQEAESGSPKNSQPGDVEKEVLAHTVEKVVVLPKCFEIQPYVDLGPVSQSLVDPGLIAQSQVGQDSEIQPYVVQEPSDGEQSERGVPELDYECESIVERSESKMKVEPVVNEHNRKVSTLSPTKMLKTMMNLSNVFRSLNLKRNICDDSEWATKSKKLRLIGGNEQVSHGGDSRMGMDIVQAQLGLFHCFDLGNLLPKAKKKGRSRGKYKKKDRGVRIMEINADEGNLNEVPIAQIEHFTGGFGGCPTTATQGLQRIWDRIIDRVQMSTSPIVCTGDFNDILCQEEKQGGNLKEKRKMDGFRRFSDECNFLDLGFQGQLFTWFCTRDGELIKERLDRYFANGSWIQSFPNAQVFNLPAAEDPGCECIVRKGWQMENEGSGCYKLAQKLRHNNLLLSKWSKEAFPNNKEVIEQLMAKMQVIPTTGSGEENLIEYKRVTEELNEAWEKEEKYWYQRSRIKWTLFGDQNTVFFHQTTIQRRQRNKILRIKDNSGEWLEDEASIVNHFSQYYRDLFTTDGERNWDEVLNHVLELVTSDMNTALTACISEEENAFVADRQIQDNILVAKEVFHYLRLKKKGMRNDLALKLDMNKAYDRVEWDFLETKDVIANCLGVSIAQCRGTYLGIPSLWGKTKREVLSVLKGRIMSRIQGWKQLLLSQGGREVMIKAVFIAIPMYLMACFKCPKSFCQELNAAAAKFWWGQQKEEGKIHWVSWERLTHCKKECGMGFRELEFFKLSLLAKYAWRLMHSDNSLWAQGGKLSPIADAQPNNDQRVQEVIEEDTRTWSLQTISHMIPVSEKEATMDIPLSFQVKDDKIIWPQDKTGKYSVKTGYRVLKEEKPNQVRQSASSSHNIDQEVWKIIWNLKVPVKIKQFLWRLMEKAVATNLAIFQKKVRNDPVCPFCDKVESIEHMLLKECEEQKDERKRAT</sequence>
<dbReference type="Gene3D" id="3.60.10.10">
    <property type="entry name" value="Endonuclease/exonuclease/phosphatase"/>
    <property type="match status" value="1"/>
</dbReference>
<proteinExistence type="predicted"/>
<dbReference type="GO" id="GO:0004527">
    <property type="term" value="F:exonuclease activity"/>
    <property type="evidence" value="ECO:0007669"/>
    <property type="project" value="UniProtKB-KW"/>
</dbReference>
<keyword evidence="3" id="KW-0540">Nuclease</keyword>
<organism evidence="3 4">
    <name type="scientific">Corchorus capsularis</name>
    <name type="common">Jute</name>
    <dbReference type="NCBI Taxonomy" id="210143"/>
    <lineage>
        <taxon>Eukaryota</taxon>
        <taxon>Viridiplantae</taxon>
        <taxon>Streptophyta</taxon>
        <taxon>Embryophyta</taxon>
        <taxon>Tracheophyta</taxon>
        <taxon>Spermatophyta</taxon>
        <taxon>Magnoliopsida</taxon>
        <taxon>eudicotyledons</taxon>
        <taxon>Gunneridae</taxon>
        <taxon>Pentapetalae</taxon>
        <taxon>rosids</taxon>
        <taxon>malvids</taxon>
        <taxon>Malvales</taxon>
        <taxon>Malvaceae</taxon>
        <taxon>Grewioideae</taxon>
        <taxon>Apeibeae</taxon>
        <taxon>Corchorus</taxon>
    </lineage>
</organism>
<dbReference type="InterPro" id="IPR036691">
    <property type="entry name" value="Endo/exonu/phosph_ase_sf"/>
</dbReference>
<name>A0A1R3G4U8_COCAP</name>
<gene>
    <name evidence="3" type="ORF">CCACVL1_28880</name>
</gene>
<keyword evidence="3" id="KW-0255">Endonuclease</keyword>
<evidence type="ECO:0000256" key="1">
    <source>
        <dbReference type="SAM" id="MobiDB-lite"/>
    </source>
</evidence>
<comment type="caution">
    <text evidence="3">The sequence shown here is derived from an EMBL/GenBank/DDBJ whole genome shotgun (WGS) entry which is preliminary data.</text>
</comment>
<dbReference type="OrthoDB" id="1001867at2759"/>
<dbReference type="PANTHER" id="PTHR33116:SF86">
    <property type="entry name" value="REVERSE TRANSCRIPTASE DOMAIN-CONTAINING PROTEIN"/>
    <property type="match status" value="1"/>
</dbReference>
<evidence type="ECO:0000259" key="2">
    <source>
        <dbReference type="Pfam" id="PF13966"/>
    </source>
</evidence>
<keyword evidence="4" id="KW-1185">Reference proteome</keyword>